<dbReference type="InterPro" id="IPR036047">
    <property type="entry name" value="F-box-like_dom_sf"/>
</dbReference>
<dbReference type="InterPro" id="IPR013187">
    <property type="entry name" value="F-box-assoc_dom_typ3"/>
</dbReference>
<dbReference type="PANTHER" id="PTHR31672:SF10">
    <property type="entry name" value="F-BOX DOMAIN-CONTAINING PROTEIN"/>
    <property type="match status" value="1"/>
</dbReference>
<dbReference type="OrthoDB" id="830198at2759"/>
<dbReference type="InterPro" id="IPR050796">
    <property type="entry name" value="SCF_F-box_component"/>
</dbReference>
<gene>
    <name evidence="4" type="primary">LOC113871926</name>
</gene>
<reference evidence="3" key="1">
    <citation type="journal article" date="2019" name="Toxins">
        <title>Detection of Abrin-Like and Prepropulchellin-Like Toxin Genes and Transcripts Using Whole Genome Sequencing and Full-Length Transcript Sequencing of Abrus precatorius.</title>
        <authorList>
            <person name="Hovde B.T."/>
            <person name="Daligault H.E."/>
            <person name="Hanschen E.R."/>
            <person name="Kunde Y.A."/>
            <person name="Johnson M.B."/>
            <person name="Starkenburg S.R."/>
            <person name="Johnson S.L."/>
        </authorList>
    </citation>
    <scope>NUCLEOTIDE SEQUENCE [LARGE SCALE GENOMIC DNA]</scope>
</reference>
<dbReference type="KEGG" id="aprc:113871926"/>
<dbReference type="Proteomes" id="UP000694853">
    <property type="component" value="Unplaced"/>
</dbReference>
<evidence type="ECO:0000259" key="1">
    <source>
        <dbReference type="Pfam" id="PF00646"/>
    </source>
</evidence>
<keyword evidence="3" id="KW-1185">Reference proteome</keyword>
<dbReference type="Pfam" id="PF00646">
    <property type="entry name" value="F-box"/>
    <property type="match status" value="1"/>
</dbReference>
<feature type="domain" description="F-box" evidence="1">
    <location>
        <begin position="14"/>
        <end position="49"/>
    </location>
</feature>
<evidence type="ECO:0000313" key="3">
    <source>
        <dbReference type="Proteomes" id="UP000694853"/>
    </source>
</evidence>
<name>A0A8B8MA30_ABRPR</name>
<dbReference type="Pfam" id="PF08268">
    <property type="entry name" value="FBA_3"/>
    <property type="match status" value="1"/>
</dbReference>
<dbReference type="AlphaFoldDB" id="A0A8B8MA30"/>
<evidence type="ECO:0000259" key="2">
    <source>
        <dbReference type="Pfam" id="PF08268"/>
    </source>
</evidence>
<dbReference type="PANTHER" id="PTHR31672">
    <property type="entry name" value="BNACNNG10540D PROTEIN"/>
    <property type="match status" value="1"/>
</dbReference>
<dbReference type="InterPro" id="IPR001810">
    <property type="entry name" value="F-box_dom"/>
</dbReference>
<accession>A0A8B8MA30</accession>
<protein>
    <submittedName>
        <fullName evidence="4">F-box/kelch-repeat protein At3g23880-like</fullName>
    </submittedName>
</protein>
<proteinExistence type="predicted"/>
<feature type="domain" description="F-box associated beta-propeller type 3" evidence="2">
    <location>
        <begin position="104"/>
        <end position="292"/>
    </location>
</feature>
<dbReference type="InterPro" id="IPR017451">
    <property type="entry name" value="F-box-assoc_interact_dom"/>
</dbReference>
<organism evidence="3 4">
    <name type="scientific">Abrus precatorius</name>
    <name type="common">Indian licorice</name>
    <name type="synonym">Glycine abrus</name>
    <dbReference type="NCBI Taxonomy" id="3816"/>
    <lineage>
        <taxon>Eukaryota</taxon>
        <taxon>Viridiplantae</taxon>
        <taxon>Streptophyta</taxon>
        <taxon>Embryophyta</taxon>
        <taxon>Tracheophyta</taxon>
        <taxon>Spermatophyta</taxon>
        <taxon>Magnoliopsida</taxon>
        <taxon>eudicotyledons</taxon>
        <taxon>Gunneridae</taxon>
        <taxon>Pentapetalae</taxon>
        <taxon>rosids</taxon>
        <taxon>fabids</taxon>
        <taxon>Fabales</taxon>
        <taxon>Fabaceae</taxon>
        <taxon>Papilionoideae</taxon>
        <taxon>50 kb inversion clade</taxon>
        <taxon>NPAAA clade</taxon>
        <taxon>indigoferoid/millettioid clade</taxon>
        <taxon>Abreae</taxon>
        <taxon>Abrus</taxon>
    </lineage>
</organism>
<dbReference type="SUPFAM" id="SSF81383">
    <property type="entry name" value="F-box domain"/>
    <property type="match status" value="1"/>
</dbReference>
<dbReference type="GeneID" id="113871926"/>
<dbReference type="RefSeq" id="XP_027364818.1">
    <property type="nucleotide sequence ID" value="XM_027509017.1"/>
</dbReference>
<dbReference type="NCBIfam" id="TIGR01640">
    <property type="entry name" value="F_box_assoc_1"/>
    <property type="match status" value="1"/>
</dbReference>
<evidence type="ECO:0000313" key="4">
    <source>
        <dbReference type="RefSeq" id="XP_027364818.1"/>
    </source>
</evidence>
<sequence>MADNNDNTRPHIRPADLINNILMRLPVKSLTRFQSVSQDWGRLMRNPQFISAHFNHFEQYQRIVLQRVAKLPAFCSSSFSLMRTDFDVRNFQFREFGLNDGLVIGSSNGLLCFQHADRMSLTLCNPATRAVTPLPRFDNPNSYNSAFGFGFNKVGSEYKVVGLEMDGKLLIHGARVYSAATDVWSNIDVTNLQKLHLLSDYVCVDGAVFWEVTADLSDYNMDSLLSFDIGQELFTKLKAPSLAYQAIDTNGSDLTVHNQLAVYNQKLAMFNYHEMENLKSSSIDLWVLENTGTFSGDDGERWVRHYSLGPFSKMLEPLNILDEKIICREQLPTETFFYLLNLQNNELQPMPTNREDYHVSHTYAESLVEVLNIPHLQ</sequence>
<reference evidence="4" key="2">
    <citation type="submission" date="2025-08" db="UniProtKB">
        <authorList>
            <consortium name="RefSeq"/>
        </authorList>
    </citation>
    <scope>IDENTIFICATION</scope>
    <source>
        <tissue evidence="4">Young leaves</tissue>
    </source>
</reference>